<dbReference type="Gene3D" id="1.25.40.10">
    <property type="entry name" value="Tetratricopeptide repeat domain"/>
    <property type="match status" value="1"/>
</dbReference>
<dbReference type="PANTHER" id="PTHR35807">
    <property type="entry name" value="TRANSCRIPTIONAL REGULATOR REDD-RELATED"/>
    <property type="match status" value="1"/>
</dbReference>
<dbReference type="Gene3D" id="3.40.50.300">
    <property type="entry name" value="P-loop containing nucleotide triphosphate hydrolases"/>
    <property type="match status" value="1"/>
</dbReference>
<dbReference type="InterPro" id="IPR036388">
    <property type="entry name" value="WH-like_DNA-bd_sf"/>
</dbReference>
<dbReference type="SUPFAM" id="SSF46894">
    <property type="entry name" value="C-terminal effector domain of the bipartite response regulators"/>
    <property type="match status" value="1"/>
</dbReference>
<dbReference type="Gene3D" id="1.10.10.10">
    <property type="entry name" value="Winged helix-like DNA-binding domain superfamily/Winged helix DNA-binding domain"/>
    <property type="match status" value="1"/>
</dbReference>
<evidence type="ECO:0000313" key="6">
    <source>
        <dbReference type="Proteomes" id="UP001589894"/>
    </source>
</evidence>
<proteinExistence type="predicted"/>
<sequence>MRLEIRLLGGFQSVVDGRVVVPGGGKRRAMLAGLALTANRSVSLDRLAGMVWAGLPPASALPNLRSYAAGLRRLLADRLVARPRAYELRLDPRELDVTEFARLAAQGRDRLADADPSGAIAPLTAALGLWRGAAGEGVPRGTRLDDQWIGLEAQRVLVFEELAEARLAVGRHADLITELRSHLTAHPLRERAWKHLMLALYRSGDVPAALTAYRAARTALDEQLGIEPGEELAGLHRAILDRSPAISSDPLAELIVVTSPADPLPATAPNRPSVEPPPDGWLASSTGQPYASGPAGTVPRELPADPVTFVGRSREVAAAATALSGTASAVLVVTGPPGGGKTALAVRAAHAAAAAFPDGQLFVDLGGDPQTGSDEVLARVLRGLGVAPADVPETTDERAGRFRSLTADRRILLVVDGVTGTAQIRHLIPAGAGPALVVVGQRFLGGLDGVRRVDLGPLAAPRRGRCWPRTPEPVRSRPILPAPTS</sequence>
<keyword evidence="2" id="KW-0804">Transcription</keyword>
<evidence type="ECO:0000256" key="1">
    <source>
        <dbReference type="ARBA" id="ARBA00023015"/>
    </source>
</evidence>
<evidence type="ECO:0000259" key="4">
    <source>
        <dbReference type="SMART" id="SM01043"/>
    </source>
</evidence>
<dbReference type="InterPro" id="IPR016032">
    <property type="entry name" value="Sig_transdc_resp-reg_C-effctor"/>
</dbReference>
<dbReference type="InterPro" id="IPR051677">
    <property type="entry name" value="AfsR-DnrI-RedD_regulator"/>
</dbReference>
<dbReference type="RefSeq" id="WP_377337373.1">
    <property type="nucleotide sequence ID" value="NZ_JBHLUE010000005.1"/>
</dbReference>
<dbReference type="CDD" id="cd15831">
    <property type="entry name" value="BTAD"/>
    <property type="match status" value="1"/>
</dbReference>
<dbReference type="SUPFAM" id="SSF52540">
    <property type="entry name" value="P-loop containing nucleoside triphosphate hydrolases"/>
    <property type="match status" value="1"/>
</dbReference>
<dbReference type="InterPro" id="IPR011990">
    <property type="entry name" value="TPR-like_helical_dom_sf"/>
</dbReference>
<dbReference type="SUPFAM" id="SSF48452">
    <property type="entry name" value="TPR-like"/>
    <property type="match status" value="1"/>
</dbReference>
<dbReference type="PANTHER" id="PTHR35807:SF1">
    <property type="entry name" value="TRANSCRIPTIONAL REGULATOR REDD"/>
    <property type="match status" value="1"/>
</dbReference>
<dbReference type="SMART" id="SM01043">
    <property type="entry name" value="BTAD"/>
    <property type="match status" value="1"/>
</dbReference>
<dbReference type="InterPro" id="IPR005158">
    <property type="entry name" value="BTAD"/>
</dbReference>
<organism evidence="5 6">
    <name type="scientific">Plantactinospora siamensis</name>
    <dbReference type="NCBI Taxonomy" id="555372"/>
    <lineage>
        <taxon>Bacteria</taxon>
        <taxon>Bacillati</taxon>
        <taxon>Actinomycetota</taxon>
        <taxon>Actinomycetes</taxon>
        <taxon>Micromonosporales</taxon>
        <taxon>Micromonosporaceae</taxon>
        <taxon>Plantactinospora</taxon>
    </lineage>
</organism>
<protein>
    <submittedName>
        <fullName evidence="5">BTAD domain-containing putative transcriptional regulator</fullName>
    </submittedName>
</protein>
<dbReference type="EMBL" id="JBHLUE010000005">
    <property type="protein sequence ID" value="MFC0564374.1"/>
    <property type="molecule type" value="Genomic_DNA"/>
</dbReference>
<evidence type="ECO:0000256" key="3">
    <source>
        <dbReference type="SAM" id="MobiDB-lite"/>
    </source>
</evidence>
<dbReference type="Pfam" id="PF03704">
    <property type="entry name" value="BTAD"/>
    <property type="match status" value="1"/>
</dbReference>
<evidence type="ECO:0000313" key="5">
    <source>
        <dbReference type="EMBL" id="MFC0564374.1"/>
    </source>
</evidence>
<accession>A0ABV6NUB3</accession>
<feature type="domain" description="Bacterial transcriptional activator" evidence="4">
    <location>
        <begin position="95"/>
        <end position="240"/>
    </location>
</feature>
<reference evidence="5 6" key="1">
    <citation type="submission" date="2024-09" db="EMBL/GenBank/DDBJ databases">
        <authorList>
            <person name="Sun Q."/>
            <person name="Mori K."/>
        </authorList>
    </citation>
    <scope>NUCLEOTIDE SEQUENCE [LARGE SCALE GENOMIC DNA]</scope>
    <source>
        <strain evidence="5 6">TBRC 2205</strain>
    </source>
</reference>
<dbReference type="Proteomes" id="UP001589894">
    <property type="component" value="Unassembled WGS sequence"/>
</dbReference>
<keyword evidence="1" id="KW-0805">Transcription regulation</keyword>
<evidence type="ECO:0000256" key="2">
    <source>
        <dbReference type="ARBA" id="ARBA00023163"/>
    </source>
</evidence>
<dbReference type="InterPro" id="IPR027417">
    <property type="entry name" value="P-loop_NTPase"/>
</dbReference>
<keyword evidence="6" id="KW-1185">Reference proteome</keyword>
<feature type="region of interest" description="Disordered" evidence="3">
    <location>
        <begin position="263"/>
        <end position="299"/>
    </location>
</feature>
<gene>
    <name evidence="5" type="ORF">ACFFHU_09500</name>
</gene>
<comment type="caution">
    <text evidence="5">The sequence shown here is derived from an EMBL/GenBank/DDBJ whole genome shotgun (WGS) entry which is preliminary data.</text>
</comment>
<name>A0ABV6NUB3_9ACTN</name>